<keyword evidence="3" id="KW-1185">Reference proteome</keyword>
<sequence>MNASRKKLSGAQGEQCADNMKNWIRRGGDPSVSAATSEVGIQLADVSRTLHDQKDQDFSQSNFTVLALPSLTMCEEQPEQLEKTKSEYEESKSP</sequence>
<reference evidence="2" key="1">
    <citation type="submission" date="2021-04" db="EMBL/GenBank/DDBJ databases">
        <authorList>
            <person name="Tunstrom K."/>
        </authorList>
    </citation>
    <scope>NUCLEOTIDE SEQUENCE</scope>
</reference>
<dbReference type="AlphaFoldDB" id="A0A8S3WPT8"/>
<accession>A0A8S3WPT8</accession>
<protein>
    <submittedName>
        <fullName evidence="2">(apollo) hypothetical protein</fullName>
    </submittedName>
</protein>
<comment type="caution">
    <text evidence="2">The sequence shown here is derived from an EMBL/GenBank/DDBJ whole genome shotgun (WGS) entry which is preliminary data.</text>
</comment>
<evidence type="ECO:0000313" key="3">
    <source>
        <dbReference type="Proteomes" id="UP000691718"/>
    </source>
</evidence>
<proteinExistence type="predicted"/>
<dbReference type="OrthoDB" id="10063284at2759"/>
<organism evidence="2 3">
    <name type="scientific">Parnassius apollo</name>
    <name type="common">Apollo butterfly</name>
    <name type="synonym">Papilio apollo</name>
    <dbReference type="NCBI Taxonomy" id="110799"/>
    <lineage>
        <taxon>Eukaryota</taxon>
        <taxon>Metazoa</taxon>
        <taxon>Ecdysozoa</taxon>
        <taxon>Arthropoda</taxon>
        <taxon>Hexapoda</taxon>
        <taxon>Insecta</taxon>
        <taxon>Pterygota</taxon>
        <taxon>Neoptera</taxon>
        <taxon>Endopterygota</taxon>
        <taxon>Lepidoptera</taxon>
        <taxon>Glossata</taxon>
        <taxon>Ditrysia</taxon>
        <taxon>Papilionoidea</taxon>
        <taxon>Papilionidae</taxon>
        <taxon>Parnassiinae</taxon>
        <taxon>Parnassini</taxon>
        <taxon>Parnassius</taxon>
        <taxon>Parnassius</taxon>
    </lineage>
</organism>
<gene>
    <name evidence="2" type="ORF">PAPOLLO_LOCUS8880</name>
</gene>
<name>A0A8S3WPT8_PARAO</name>
<dbReference type="EMBL" id="CAJQZP010000643">
    <property type="protein sequence ID" value="CAG4974139.1"/>
    <property type="molecule type" value="Genomic_DNA"/>
</dbReference>
<feature type="region of interest" description="Disordered" evidence="1">
    <location>
        <begin position="72"/>
        <end position="94"/>
    </location>
</feature>
<feature type="compositionally biased region" description="Basic and acidic residues" evidence="1">
    <location>
        <begin position="80"/>
        <end position="94"/>
    </location>
</feature>
<dbReference type="Proteomes" id="UP000691718">
    <property type="component" value="Unassembled WGS sequence"/>
</dbReference>
<evidence type="ECO:0000313" key="2">
    <source>
        <dbReference type="EMBL" id="CAG4974139.1"/>
    </source>
</evidence>
<evidence type="ECO:0000256" key="1">
    <source>
        <dbReference type="SAM" id="MobiDB-lite"/>
    </source>
</evidence>